<evidence type="ECO:0008006" key="3">
    <source>
        <dbReference type="Google" id="ProtNLM"/>
    </source>
</evidence>
<protein>
    <recommendedName>
        <fullName evidence="3">FCP1 homology domain-containing protein</fullName>
    </recommendedName>
</protein>
<dbReference type="RefSeq" id="WP_027271957.1">
    <property type="nucleotide sequence ID" value="NZ_CAAAJE010000029.1"/>
</dbReference>
<dbReference type="eggNOG" id="ENOG5030NJP">
    <property type="taxonomic scope" value="Bacteria"/>
</dbReference>
<proteinExistence type="predicted"/>
<accession>A0A0W0YMD3</accession>
<gene>
    <name evidence="1" type="ORF">Lsai_1614</name>
</gene>
<comment type="caution">
    <text evidence="1">The sequence shown here is derived from an EMBL/GenBank/DDBJ whole genome shotgun (WGS) entry which is preliminary data.</text>
</comment>
<dbReference type="Proteomes" id="UP000054621">
    <property type="component" value="Unassembled WGS sequence"/>
</dbReference>
<evidence type="ECO:0000313" key="2">
    <source>
        <dbReference type="Proteomes" id="UP000054621"/>
    </source>
</evidence>
<dbReference type="PATRIC" id="fig|28087.4.peg.1729"/>
<organism evidence="1 2">
    <name type="scientific">Legionella sainthelensi</name>
    <dbReference type="NCBI Taxonomy" id="28087"/>
    <lineage>
        <taxon>Bacteria</taxon>
        <taxon>Pseudomonadati</taxon>
        <taxon>Pseudomonadota</taxon>
        <taxon>Gammaproteobacteria</taxon>
        <taxon>Legionellales</taxon>
        <taxon>Legionellaceae</taxon>
        <taxon>Legionella</taxon>
    </lineage>
</organism>
<evidence type="ECO:0000313" key="1">
    <source>
        <dbReference type="EMBL" id="KTD58092.1"/>
    </source>
</evidence>
<dbReference type="EMBL" id="LNYV01000015">
    <property type="protein sequence ID" value="KTD58092.1"/>
    <property type="molecule type" value="Genomic_DNA"/>
</dbReference>
<dbReference type="AlphaFoldDB" id="A0A0W0YMD3"/>
<name>A0A0W0YMD3_9GAMM</name>
<sequence>MLPKKSYKSTLLLDLDETTFIALDELEFKQHGNTYESIRKLKRIHSQHTLSNYIVNSGYYFFVINPDKLKTMIESIYEAGDDIVIFTSGLWLRPVLSIISQLCNLSEKASYRFNQSLFLNPQHDSEKLGLPQKNIASLLKAYRLHGLFRPVPELRDTHFVLLDNDRNHIASCESCFYLDGVIATTDEDDMRFYDEVLETMKLAHREGTRRSPSSPCYYYPEVILKTMIQLGIQEMEEEKAKMGIYFPQT</sequence>
<dbReference type="STRING" id="28087.Lsai_1614"/>
<dbReference type="OrthoDB" id="5637883at2"/>
<reference evidence="1 2" key="1">
    <citation type="submission" date="2015-11" db="EMBL/GenBank/DDBJ databases">
        <title>Genomic analysis of 38 Legionella species identifies large and diverse effector repertoires.</title>
        <authorList>
            <person name="Burstein D."/>
            <person name="Amaro F."/>
            <person name="Zusman T."/>
            <person name="Lifshitz Z."/>
            <person name="Cohen O."/>
            <person name="Gilbert J.A."/>
            <person name="Pupko T."/>
            <person name="Shuman H.A."/>
            <person name="Segal G."/>
        </authorList>
    </citation>
    <scope>NUCLEOTIDE SEQUENCE [LARGE SCALE GENOMIC DNA]</scope>
    <source>
        <strain evidence="1 2">Mt.St.Helens-4</strain>
    </source>
</reference>